<dbReference type="SUPFAM" id="SSF53098">
    <property type="entry name" value="Ribonuclease H-like"/>
    <property type="match status" value="1"/>
</dbReference>
<evidence type="ECO:0000256" key="2">
    <source>
        <dbReference type="SAM" id="MobiDB-lite"/>
    </source>
</evidence>
<dbReference type="PANTHER" id="PTHR42648">
    <property type="entry name" value="TRANSPOSASE, PUTATIVE-RELATED"/>
    <property type="match status" value="1"/>
</dbReference>
<feature type="domain" description="Integrase catalytic" evidence="3">
    <location>
        <begin position="498"/>
        <end position="670"/>
    </location>
</feature>
<feature type="region of interest" description="Disordered" evidence="2">
    <location>
        <begin position="961"/>
        <end position="1009"/>
    </location>
</feature>
<protein>
    <recommendedName>
        <fullName evidence="3">Integrase catalytic domain-containing protein</fullName>
    </recommendedName>
</protein>
<dbReference type="Pfam" id="PF00665">
    <property type="entry name" value="rve"/>
    <property type="match status" value="1"/>
</dbReference>
<dbReference type="InterPro" id="IPR012337">
    <property type="entry name" value="RNaseH-like_sf"/>
</dbReference>
<proteinExistence type="predicted"/>
<evidence type="ECO:0000313" key="4">
    <source>
        <dbReference type="EMBL" id="GEV97025.1"/>
    </source>
</evidence>
<feature type="region of interest" description="Disordered" evidence="2">
    <location>
        <begin position="279"/>
        <end position="302"/>
    </location>
</feature>
<reference evidence="4" key="1">
    <citation type="journal article" date="2019" name="Sci. Rep.">
        <title>Draft genome of Tanacetum cinerariifolium, the natural source of mosquito coil.</title>
        <authorList>
            <person name="Yamashiro T."/>
            <person name="Shiraishi A."/>
            <person name="Satake H."/>
            <person name="Nakayama K."/>
        </authorList>
    </citation>
    <scope>NUCLEOTIDE SEQUENCE</scope>
</reference>
<dbReference type="PROSITE" id="PS50994">
    <property type="entry name" value="INTEGRASE"/>
    <property type="match status" value="1"/>
</dbReference>
<dbReference type="InterPro" id="IPR036397">
    <property type="entry name" value="RNaseH_sf"/>
</dbReference>
<keyword evidence="1" id="KW-0175">Coiled coil</keyword>
<dbReference type="EMBL" id="BKCJ010040484">
    <property type="protein sequence ID" value="GEV97025.1"/>
    <property type="molecule type" value="Genomic_DNA"/>
</dbReference>
<dbReference type="PANTHER" id="PTHR42648:SF32">
    <property type="entry name" value="RIBONUCLEASE H-LIKE DOMAIN, GAG-PRE-INTEGRASE DOMAIN PROTEIN-RELATED"/>
    <property type="match status" value="1"/>
</dbReference>
<evidence type="ECO:0000256" key="1">
    <source>
        <dbReference type="SAM" id="Coils"/>
    </source>
</evidence>
<gene>
    <name evidence="4" type="ORF">Tci_169002</name>
</gene>
<dbReference type="Gene3D" id="3.30.420.10">
    <property type="entry name" value="Ribonuclease H-like superfamily/Ribonuclease H"/>
    <property type="match status" value="1"/>
</dbReference>
<feature type="region of interest" description="Disordered" evidence="2">
    <location>
        <begin position="700"/>
        <end position="747"/>
    </location>
</feature>
<organism evidence="4">
    <name type="scientific">Tanacetum cinerariifolium</name>
    <name type="common">Dalmatian daisy</name>
    <name type="synonym">Chrysanthemum cinerariifolium</name>
    <dbReference type="NCBI Taxonomy" id="118510"/>
    <lineage>
        <taxon>Eukaryota</taxon>
        <taxon>Viridiplantae</taxon>
        <taxon>Streptophyta</taxon>
        <taxon>Embryophyta</taxon>
        <taxon>Tracheophyta</taxon>
        <taxon>Spermatophyta</taxon>
        <taxon>Magnoliopsida</taxon>
        <taxon>eudicotyledons</taxon>
        <taxon>Gunneridae</taxon>
        <taxon>Pentapetalae</taxon>
        <taxon>asterids</taxon>
        <taxon>campanulids</taxon>
        <taxon>Asterales</taxon>
        <taxon>Asteraceae</taxon>
        <taxon>Asteroideae</taxon>
        <taxon>Anthemideae</taxon>
        <taxon>Anthemidinae</taxon>
        <taxon>Tanacetum</taxon>
    </lineage>
</organism>
<dbReference type="GO" id="GO:0003676">
    <property type="term" value="F:nucleic acid binding"/>
    <property type="evidence" value="ECO:0007669"/>
    <property type="project" value="InterPro"/>
</dbReference>
<dbReference type="Pfam" id="PF13976">
    <property type="entry name" value="gag_pre-integrs"/>
    <property type="match status" value="1"/>
</dbReference>
<dbReference type="GO" id="GO:0015074">
    <property type="term" value="P:DNA integration"/>
    <property type="evidence" value="ECO:0007669"/>
    <property type="project" value="InterPro"/>
</dbReference>
<dbReference type="InterPro" id="IPR039537">
    <property type="entry name" value="Retrotran_Ty1/copia-like"/>
</dbReference>
<name>A0A699GRN1_TANCI</name>
<feature type="compositionally biased region" description="Basic and acidic residues" evidence="2">
    <location>
        <begin position="717"/>
        <end position="734"/>
    </location>
</feature>
<dbReference type="InterPro" id="IPR025724">
    <property type="entry name" value="GAG-pre-integrase_dom"/>
</dbReference>
<accession>A0A699GRN1</accession>
<dbReference type="InterPro" id="IPR001584">
    <property type="entry name" value="Integrase_cat-core"/>
</dbReference>
<comment type="caution">
    <text evidence="4">The sequence shown here is derived from an EMBL/GenBank/DDBJ whole genome shotgun (WGS) entry which is preliminary data.</text>
</comment>
<sequence>MNSDTAHMMAASKVSMLKPDEFEIWRMRIKQYIQMMDYALWDVIENDPTLLKTQIVEGVRTFMLVTYVEDKAQRRLEVKARSTMMMGIPNEHQLKFNFIKDAKSEWDVKLKYKHKNMAFVSLSNNNSTDETVNIAQIVNTVIGVSIVGTQVNTTNIDNLSDVVICAFLASQLSSPQHARRFLKKTNRKLTVNGIDTIGFDKSNVECYNFHKRRHFARECRALRCQDTNHKESTRRTVHLETPASTALVSCDGLGCYDWSDQAEEGPNYALMAYTSTSSDSKVLDDEDEEMNQSKSEQKKVKPSIPKIEFVKPKQPEKKARKTIKQIENPRQNTYRPRVVNVVQGNGVNVVKASACWVWKPKTKAIDHVSKYNSASITLKKFDYGNPQMDLQDKGVTDSGCSRHMTRNMSYLIDYKEFDEGYVAFGGALACFFAKSTSDESKLWHKRLGHLNFKTSNKLVKGNLVRGLPSKLFENVETCVSCQKGKQHRASCKTKTENLISLPLHLLHMDLFGLIFVKNLMKKMYCLVVIDDYSRFTWVFFLATQDETIGIFKSFIIRIENLIDHMVKVIRCDNETEFKNREINQFCKMNGILRQFSVAKTSQQNGVAERRNRTLIEAVRTMLADSKLLTAFLSEAADEGFFVGHSMNSKSFRVCNSRKRIVEENLHIRFSENKPNVVGSRPDWLFNIDALTRTINYEPIVADPKSSQDDGFQPSSDSGKKVDEDPSKRSECRDQEQDDNVNSTNNFNAASTNRVNVVSENISSELLFDPNMPALEDISTFNLSSDHEDDDEKADMNNMDTTIQIKVKNASTPIETQKPLLKYEDSEEVDVHMYRSMIGSLMYLTSSTPDIMFVVCAFARYQVNPKVSYFHVVKRIFSARNRFWLQIPQQKLNMWLLQVDVDKFVQVFLDKQLEGMSNHNRIYVPPSHTNRIFRNMIRVGKGFSRRETPLFLIMVVQAQEEMGKGSTNPTNPHHTPTIIQPLTFQPQQKQKPKKTKRTDTQVPQLSDPTENVTDEVVNKEMDDSLVRASTTVSNLEAMQDSGNINKTRFKATLKERSSQGTSSGGGPRYQETIGDTIAQTRSENISKFSNDSLLAGINTPRSNEDSLKLKELMELCTNLQNKVLNLENTKTTQALEIDILKRKLKHTKPKAKAKRIAFHEPEESTTITTVAIPKPKSHDKGKAKMIEEPMKLKKKDQIMLDEKVALKLQEKLQAEFDKEQRLARENAQKEEEEEEANIALIKSRDDVQAKIDADYQLVKRLQAEEQQELNDEEKATIFMQLLEKRRKFFAA</sequence>
<feature type="coiled-coil region" evidence="1">
    <location>
        <begin position="1211"/>
        <end position="1243"/>
    </location>
</feature>
<feature type="compositionally biased region" description="Low complexity" evidence="2">
    <location>
        <begin position="966"/>
        <end position="988"/>
    </location>
</feature>
<evidence type="ECO:0000259" key="3">
    <source>
        <dbReference type="PROSITE" id="PS50994"/>
    </source>
</evidence>